<evidence type="ECO:0000313" key="2">
    <source>
        <dbReference type="Proteomes" id="UP001185331"/>
    </source>
</evidence>
<evidence type="ECO:0000313" key="1">
    <source>
        <dbReference type="EMBL" id="MDR6218263.1"/>
    </source>
</evidence>
<protein>
    <submittedName>
        <fullName evidence="1">Uncharacterized protein</fullName>
    </submittedName>
</protein>
<dbReference type="AlphaFoldDB" id="A0AAE3XEJ0"/>
<dbReference type="EMBL" id="JAVDQK010000004">
    <property type="protein sequence ID" value="MDR6218263.1"/>
    <property type="molecule type" value="Genomic_DNA"/>
</dbReference>
<accession>A0AAE3XEJ0</accession>
<dbReference type="Proteomes" id="UP001185331">
    <property type="component" value="Unassembled WGS sequence"/>
</dbReference>
<gene>
    <name evidence="1" type="ORF">J2Y00_001826</name>
</gene>
<dbReference type="RefSeq" id="WP_309854595.1">
    <property type="nucleotide sequence ID" value="NZ_JAVDQJ010000005.1"/>
</dbReference>
<comment type="caution">
    <text evidence="1">The sequence shown here is derived from an EMBL/GenBank/DDBJ whole genome shotgun (WGS) entry which is preliminary data.</text>
</comment>
<reference evidence="1" key="1">
    <citation type="submission" date="2023-07" db="EMBL/GenBank/DDBJ databases">
        <title>Sorghum-associated microbial communities from plants grown in Nebraska, USA.</title>
        <authorList>
            <person name="Schachtman D."/>
        </authorList>
    </citation>
    <scope>NUCLEOTIDE SEQUENCE</scope>
    <source>
        <strain evidence="1">BE330</strain>
    </source>
</reference>
<organism evidence="1 2">
    <name type="scientific">Deinococcus soli</name>
    <name type="common">ex Cha et al. 2016</name>
    <dbReference type="NCBI Taxonomy" id="1309411"/>
    <lineage>
        <taxon>Bacteria</taxon>
        <taxon>Thermotogati</taxon>
        <taxon>Deinococcota</taxon>
        <taxon>Deinococci</taxon>
        <taxon>Deinococcales</taxon>
        <taxon>Deinococcaceae</taxon>
        <taxon>Deinococcus</taxon>
    </lineage>
</organism>
<proteinExistence type="predicted"/>
<name>A0AAE3XEJ0_9DEIO</name>
<sequence>MLTEQDVTHLRRQLRRRGVQVTDADLIRLLADADLRRDLTEHGPDTHFLNRILERLGAPERGSLL</sequence>